<dbReference type="InterPro" id="IPR011009">
    <property type="entry name" value="Kinase-like_dom_sf"/>
</dbReference>
<proteinExistence type="predicted"/>
<dbReference type="Gene3D" id="3.90.1200.10">
    <property type="match status" value="1"/>
</dbReference>
<evidence type="ECO:0000313" key="2">
    <source>
        <dbReference type="EMBL" id="MFD1205256.1"/>
    </source>
</evidence>
<dbReference type="Pfam" id="PF01636">
    <property type="entry name" value="APH"/>
    <property type="match status" value="1"/>
</dbReference>
<dbReference type="InterPro" id="IPR002575">
    <property type="entry name" value="Aminoglycoside_PTrfase"/>
</dbReference>
<sequence>MNGIDVLKRFGFQIDKEPKSIYPFSPVYRITDKGKELIVKRTQNPIEEARKLVNYTTYLKNNGIKVVTPVDIQMDNPQDIGEETYVVYPFIEGTTYRGTDNQIFDAGKLLGQIHQLSLEDNKYELEEYDVYDFNNEEIEESVQAIEEFAKKVNHRTDGILLKEKLLQIVTQQEELKNVGLPNVATPHDYKANNLIYSPKPYLIDPDNAKWIPRIFDLALVLLLFHNELSTAPDKIFTPNQWELFLSGYKESVSLTDLEKSYWQKSIEHVFLDEVMWLMAEFEEDWDNPSQLKLFDSLIDLVFDSSKYKFN</sequence>
<keyword evidence="2" id="KW-0808">Transferase</keyword>
<reference evidence="3" key="1">
    <citation type="journal article" date="2019" name="Int. J. Syst. Evol. Microbiol.">
        <title>The Global Catalogue of Microorganisms (GCM) 10K type strain sequencing project: providing services to taxonomists for standard genome sequencing and annotation.</title>
        <authorList>
            <consortium name="The Broad Institute Genomics Platform"/>
            <consortium name="The Broad Institute Genome Sequencing Center for Infectious Disease"/>
            <person name="Wu L."/>
            <person name="Ma J."/>
        </authorList>
    </citation>
    <scope>NUCLEOTIDE SEQUENCE [LARGE SCALE GENOMIC DNA]</scope>
    <source>
        <strain evidence="3">CCUG 53915</strain>
    </source>
</reference>
<evidence type="ECO:0000313" key="3">
    <source>
        <dbReference type="Proteomes" id="UP001597231"/>
    </source>
</evidence>
<gene>
    <name evidence="2" type="ORF">ACFQ38_09080</name>
</gene>
<protein>
    <submittedName>
        <fullName evidence="2">Aminoglycoside phosphotransferase family protein</fullName>
        <ecNumber evidence="2">2.7.1.-</ecNumber>
    </submittedName>
</protein>
<comment type="caution">
    <text evidence="2">The sequence shown here is derived from an EMBL/GenBank/DDBJ whole genome shotgun (WGS) entry which is preliminary data.</text>
</comment>
<feature type="domain" description="Aminoglycoside phosphotransferase" evidence="1">
    <location>
        <begin position="27"/>
        <end position="234"/>
    </location>
</feature>
<evidence type="ECO:0000259" key="1">
    <source>
        <dbReference type="Pfam" id="PF01636"/>
    </source>
</evidence>
<dbReference type="EMBL" id="JBHTLT010000042">
    <property type="protein sequence ID" value="MFD1205256.1"/>
    <property type="molecule type" value="Genomic_DNA"/>
</dbReference>
<dbReference type="EC" id="2.7.1.-" evidence="2"/>
<accession>A0ABW3TWN2</accession>
<dbReference type="SUPFAM" id="SSF56112">
    <property type="entry name" value="Protein kinase-like (PK-like)"/>
    <property type="match status" value="1"/>
</dbReference>
<keyword evidence="3" id="KW-1185">Reference proteome</keyword>
<dbReference type="GO" id="GO:0016740">
    <property type="term" value="F:transferase activity"/>
    <property type="evidence" value="ECO:0007669"/>
    <property type="project" value="UniProtKB-KW"/>
</dbReference>
<dbReference type="Proteomes" id="UP001597231">
    <property type="component" value="Unassembled WGS sequence"/>
</dbReference>
<organism evidence="2 3">
    <name type="scientific">Sporosarcina contaminans</name>
    <dbReference type="NCBI Taxonomy" id="633403"/>
    <lineage>
        <taxon>Bacteria</taxon>
        <taxon>Bacillati</taxon>
        <taxon>Bacillota</taxon>
        <taxon>Bacilli</taxon>
        <taxon>Bacillales</taxon>
        <taxon>Caryophanaceae</taxon>
        <taxon>Sporosarcina</taxon>
    </lineage>
</organism>
<name>A0ABW3TWN2_9BACL</name>
<dbReference type="RefSeq" id="WP_381480452.1">
    <property type="nucleotide sequence ID" value="NZ_JBHTLT010000042.1"/>
</dbReference>